<reference evidence="1 2" key="1">
    <citation type="journal article" date="2012" name="J. Bacteriol.">
        <title>Complete Genome Sequence of Burkholderia sp. Strain GG4, a Betaproteobacterium That Reduces 3-Oxo-N-Acylhomoserine Lactones and Produces Different N-Acylhomoserine Lactones.</title>
        <authorList>
            <person name="Hong K.W."/>
            <person name="Koh C.L."/>
            <person name="Sam C.K."/>
            <person name="Yin W.F."/>
            <person name="Chan K.G."/>
        </authorList>
    </citation>
    <scope>NUCLEOTIDE SEQUENCE [LARGE SCALE GENOMIC DNA]</scope>
    <source>
        <strain evidence="1 2">GG4</strain>
    </source>
</reference>
<evidence type="ECO:0000313" key="1">
    <source>
        <dbReference type="EMBL" id="AFQ51086.1"/>
    </source>
</evidence>
<organism evidence="1 2">
    <name type="scientific">Burkholderia cepacia GG4</name>
    <dbReference type="NCBI Taxonomy" id="1009846"/>
    <lineage>
        <taxon>Bacteria</taxon>
        <taxon>Pseudomonadati</taxon>
        <taxon>Pseudomonadota</taxon>
        <taxon>Betaproteobacteria</taxon>
        <taxon>Burkholderiales</taxon>
        <taxon>Burkholderiaceae</taxon>
        <taxon>Burkholderia</taxon>
        <taxon>Burkholderia cepacia complex</taxon>
    </lineage>
</organism>
<name>A0A9W3PBX4_BURCE</name>
<evidence type="ECO:0000313" key="2">
    <source>
        <dbReference type="Proteomes" id="UP000032866"/>
    </source>
</evidence>
<gene>
    <name evidence="1" type="ORF">GEM_4696</name>
</gene>
<proteinExistence type="predicted"/>
<accession>A0A9W3PBX4</accession>
<dbReference type="EMBL" id="CP003775">
    <property type="protein sequence ID" value="AFQ51086.1"/>
    <property type="molecule type" value="Genomic_DNA"/>
</dbReference>
<protein>
    <submittedName>
        <fullName evidence="1">Uncharacterized protein</fullName>
    </submittedName>
</protein>
<dbReference type="AlphaFoldDB" id="A0A9W3PBX4"/>
<dbReference type="KEGG" id="bct:GEM_4696"/>
<dbReference type="Proteomes" id="UP000032866">
    <property type="component" value="Chromosome 2"/>
</dbReference>
<sequence length="61" mass="6792">MLTRYDERAICVSPDKSPFTSSGDVKASSTYRQLLDEPLATLMRCIDDHPQCGHCAILGYN</sequence>